<dbReference type="InterPro" id="IPR036388">
    <property type="entry name" value="WH-like_DNA-bd_sf"/>
</dbReference>
<dbReference type="AlphaFoldDB" id="A0A345NR00"/>
<dbReference type="InterPro" id="IPR036390">
    <property type="entry name" value="WH_DNA-bd_sf"/>
</dbReference>
<evidence type="ECO:0000256" key="3">
    <source>
        <dbReference type="ARBA" id="ARBA00023163"/>
    </source>
</evidence>
<proteinExistence type="predicted"/>
<keyword evidence="3" id="KW-0804">Transcription</keyword>
<gene>
    <name evidence="7" type="ORF">DV701_16250</name>
</gene>
<dbReference type="EMBL" id="CP031229">
    <property type="protein sequence ID" value="AXH97458.1"/>
    <property type="molecule type" value="Genomic_DNA"/>
</dbReference>
<feature type="domain" description="HTH deoR-type" evidence="4">
    <location>
        <begin position="21"/>
        <end position="90"/>
    </location>
</feature>
<dbReference type="PROSITE" id="PS51078">
    <property type="entry name" value="ICLR_ED"/>
    <property type="match status" value="1"/>
</dbReference>
<dbReference type="InterPro" id="IPR001034">
    <property type="entry name" value="DeoR_HTH"/>
</dbReference>
<dbReference type="PANTHER" id="PTHR30136">
    <property type="entry name" value="HELIX-TURN-HELIX TRANSCRIPTIONAL REGULATOR, ICLR FAMILY"/>
    <property type="match status" value="1"/>
</dbReference>
<evidence type="ECO:0000259" key="6">
    <source>
        <dbReference type="PROSITE" id="PS51078"/>
    </source>
</evidence>
<dbReference type="InterPro" id="IPR005471">
    <property type="entry name" value="Tscrpt_reg_IclR_N"/>
</dbReference>
<dbReference type="Proteomes" id="UP000253790">
    <property type="component" value="Chromosome"/>
</dbReference>
<keyword evidence="1" id="KW-0805">Transcription regulation</keyword>
<reference evidence="7 8" key="1">
    <citation type="submission" date="2018-07" db="EMBL/GenBank/DDBJ databases">
        <title>Complete genome sequencing of Ornithinimicrobium sp. AMA3305.</title>
        <authorList>
            <person name="Bae J.-W."/>
        </authorList>
    </citation>
    <scope>NUCLEOTIDE SEQUENCE [LARGE SCALE GENOMIC DNA]</scope>
    <source>
        <strain evidence="7 8">AMA3305</strain>
    </source>
</reference>
<dbReference type="Gene3D" id="1.10.10.10">
    <property type="entry name" value="Winged helix-like DNA-binding domain superfamily/Winged helix DNA-binding domain"/>
    <property type="match status" value="1"/>
</dbReference>
<dbReference type="PROSITE" id="PS51077">
    <property type="entry name" value="HTH_ICLR"/>
    <property type="match status" value="1"/>
</dbReference>
<accession>A0A345NR00</accession>
<dbReference type="InterPro" id="IPR050707">
    <property type="entry name" value="HTH_MetabolicPath_Reg"/>
</dbReference>
<dbReference type="OrthoDB" id="7274111at2"/>
<dbReference type="GO" id="GO:0003677">
    <property type="term" value="F:DNA binding"/>
    <property type="evidence" value="ECO:0007669"/>
    <property type="project" value="UniProtKB-KW"/>
</dbReference>
<dbReference type="InterPro" id="IPR014757">
    <property type="entry name" value="Tscrpt_reg_IclR_C"/>
</dbReference>
<dbReference type="GO" id="GO:0003700">
    <property type="term" value="F:DNA-binding transcription factor activity"/>
    <property type="evidence" value="ECO:0007669"/>
    <property type="project" value="InterPro"/>
</dbReference>
<dbReference type="InterPro" id="IPR011991">
    <property type="entry name" value="ArsR-like_HTH"/>
</dbReference>
<keyword evidence="8" id="KW-1185">Reference proteome</keyword>
<evidence type="ECO:0000313" key="8">
    <source>
        <dbReference type="Proteomes" id="UP000253790"/>
    </source>
</evidence>
<evidence type="ECO:0000259" key="4">
    <source>
        <dbReference type="PROSITE" id="PS51000"/>
    </source>
</evidence>
<evidence type="ECO:0000259" key="5">
    <source>
        <dbReference type="PROSITE" id="PS51077"/>
    </source>
</evidence>
<dbReference type="RefSeq" id="WP_114929845.1">
    <property type="nucleotide sequence ID" value="NZ_CP031229.1"/>
</dbReference>
<organism evidence="7 8">
    <name type="scientific">Ornithinimicrobium avium</name>
    <dbReference type="NCBI Taxonomy" id="2283195"/>
    <lineage>
        <taxon>Bacteria</taxon>
        <taxon>Bacillati</taxon>
        <taxon>Actinomycetota</taxon>
        <taxon>Actinomycetes</taxon>
        <taxon>Micrococcales</taxon>
        <taxon>Ornithinimicrobiaceae</taxon>
        <taxon>Ornithinimicrobium</taxon>
    </lineage>
</organism>
<dbReference type="InterPro" id="IPR029016">
    <property type="entry name" value="GAF-like_dom_sf"/>
</dbReference>
<dbReference type="KEGG" id="orn:DV701_16250"/>
<evidence type="ECO:0000256" key="2">
    <source>
        <dbReference type="ARBA" id="ARBA00023125"/>
    </source>
</evidence>
<dbReference type="SUPFAM" id="SSF46785">
    <property type="entry name" value="Winged helix' DNA-binding domain"/>
    <property type="match status" value="1"/>
</dbReference>
<dbReference type="PANTHER" id="PTHR30136:SF24">
    <property type="entry name" value="HTH-TYPE TRANSCRIPTIONAL REPRESSOR ALLR"/>
    <property type="match status" value="1"/>
</dbReference>
<dbReference type="Pfam" id="PF01614">
    <property type="entry name" value="IclR_C"/>
    <property type="match status" value="1"/>
</dbReference>
<evidence type="ECO:0000256" key="1">
    <source>
        <dbReference type="ARBA" id="ARBA00023015"/>
    </source>
</evidence>
<feature type="domain" description="HTH iclR-type" evidence="5">
    <location>
        <begin position="19"/>
        <end position="79"/>
    </location>
</feature>
<dbReference type="SUPFAM" id="SSF55781">
    <property type="entry name" value="GAF domain-like"/>
    <property type="match status" value="1"/>
</dbReference>
<keyword evidence="2" id="KW-0238">DNA-binding</keyword>
<evidence type="ECO:0000313" key="7">
    <source>
        <dbReference type="EMBL" id="AXH97458.1"/>
    </source>
</evidence>
<sequence length="270" mass="28491">MRNGVARSHPRPPSPTGAVQSVDRAMAVLELLARHGTLGVTELAAEIGVHKSTVSRLVSTLEGRDLVTPDRTGRLQLGPGLMRLAGAAGARLDVVQEARPAARLLATRTQETVNLVVLGRDAALYVDQVVAPGAASPNYNWVGQHAPLHATSNGKMLLCELSDAELVGLVGEPARFTPRTVTDLDALRADLALARSRGYTVVTDELDVGLTAVAAPVRNLHGVICASLSVSGPTYRMGEERVAEILPLLLEAAEDVSARMGWRQVDTAPA</sequence>
<dbReference type="PROSITE" id="PS51000">
    <property type="entry name" value="HTH_DEOR_2"/>
    <property type="match status" value="1"/>
</dbReference>
<feature type="domain" description="IclR-ED" evidence="6">
    <location>
        <begin position="80"/>
        <end position="262"/>
    </location>
</feature>
<dbReference type="CDD" id="cd00090">
    <property type="entry name" value="HTH_ARSR"/>
    <property type="match status" value="1"/>
</dbReference>
<dbReference type="SMART" id="SM00346">
    <property type="entry name" value="HTH_ICLR"/>
    <property type="match status" value="1"/>
</dbReference>
<name>A0A345NR00_9MICO</name>
<dbReference type="GO" id="GO:0045892">
    <property type="term" value="P:negative regulation of DNA-templated transcription"/>
    <property type="evidence" value="ECO:0007669"/>
    <property type="project" value="TreeGrafter"/>
</dbReference>
<protein>
    <submittedName>
        <fullName evidence="7">IclR family transcriptional regulator</fullName>
    </submittedName>
</protein>
<dbReference type="Pfam" id="PF09339">
    <property type="entry name" value="HTH_IclR"/>
    <property type="match status" value="1"/>
</dbReference>
<dbReference type="Gene3D" id="3.30.450.40">
    <property type="match status" value="1"/>
</dbReference>